<dbReference type="Gene3D" id="3.90.180.10">
    <property type="entry name" value="Medium-chain alcohol dehydrogenases, catalytic domain"/>
    <property type="match status" value="1"/>
</dbReference>
<comment type="similarity">
    <text evidence="1">Belongs to the zinc-containing alcohol dehydrogenase family.</text>
</comment>
<gene>
    <name evidence="4" type="ORF">OIDMADRAFT_104961</name>
</gene>
<dbReference type="PANTHER" id="PTHR45348:SF2">
    <property type="entry name" value="ZINC-TYPE ALCOHOL DEHYDROGENASE-LIKE PROTEIN C2E1P3.01"/>
    <property type="match status" value="1"/>
</dbReference>
<evidence type="ECO:0000259" key="3">
    <source>
        <dbReference type="SMART" id="SM00829"/>
    </source>
</evidence>
<dbReference type="AlphaFoldDB" id="A0A0C3HA10"/>
<dbReference type="Gene3D" id="3.40.50.720">
    <property type="entry name" value="NAD(P)-binding Rossmann-like Domain"/>
    <property type="match status" value="1"/>
</dbReference>
<dbReference type="InterPro" id="IPR047122">
    <property type="entry name" value="Trans-enoyl_RdTase-like"/>
</dbReference>
<dbReference type="InParanoid" id="A0A0C3HA10"/>
<keyword evidence="5" id="KW-1185">Reference proteome</keyword>
<sequence>MAYRYQAIKIGGPFEKVLVDRPVPKLGEVLIRLHAIGLNPIDWKQLSIGIAVESWPATFGCEGAGTVEDVGPGVQGFKKGDEVFSRLDPQIPESAAFQELAIIGATSVTHKPKSLSFEEAASLTVGYRTAASAIYHALEIPLPFLKQGRTEGFTPKSILVLGGSSSVGAAAIQLLRIALPNAIILTTSSPQHHEHLKSLGANKAFDYHSPDVVQQIKAATPNGAGVEALIDPVASVLINSALLGTLTGPKSFAEVITGRTVQNIPADVKHILVVGRNVMSCPGGENLSMALGELLESGRYNVPLPVTVVGEGLEAIEGGLATLKSGVSGTKLVVRL</sequence>
<dbReference type="SUPFAM" id="SSF50129">
    <property type="entry name" value="GroES-like"/>
    <property type="match status" value="1"/>
</dbReference>
<dbReference type="InterPro" id="IPR013154">
    <property type="entry name" value="ADH-like_N"/>
</dbReference>
<dbReference type="Pfam" id="PF08240">
    <property type="entry name" value="ADH_N"/>
    <property type="match status" value="1"/>
</dbReference>
<dbReference type="InterPro" id="IPR020843">
    <property type="entry name" value="ER"/>
</dbReference>
<organism evidence="4 5">
    <name type="scientific">Oidiodendron maius (strain Zn)</name>
    <dbReference type="NCBI Taxonomy" id="913774"/>
    <lineage>
        <taxon>Eukaryota</taxon>
        <taxon>Fungi</taxon>
        <taxon>Dikarya</taxon>
        <taxon>Ascomycota</taxon>
        <taxon>Pezizomycotina</taxon>
        <taxon>Leotiomycetes</taxon>
        <taxon>Leotiomycetes incertae sedis</taxon>
        <taxon>Myxotrichaceae</taxon>
        <taxon>Oidiodendron</taxon>
    </lineage>
</organism>
<proteinExistence type="inferred from homology"/>
<reference evidence="5" key="2">
    <citation type="submission" date="2015-01" db="EMBL/GenBank/DDBJ databases">
        <title>Evolutionary Origins and Diversification of the Mycorrhizal Mutualists.</title>
        <authorList>
            <consortium name="DOE Joint Genome Institute"/>
            <consortium name="Mycorrhizal Genomics Consortium"/>
            <person name="Kohler A."/>
            <person name="Kuo A."/>
            <person name="Nagy L.G."/>
            <person name="Floudas D."/>
            <person name="Copeland A."/>
            <person name="Barry K.W."/>
            <person name="Cichocki N."/>
            <person name="Veneault-Fourrey C."/>
            <person name="LaButti K."/>
            <person name="Lindquist E.A."/>
            <person name="Lipzen A."/>
            <person name="Lundell T."/>
            <person name="Morin E."/>
            <person name="Murat C."/>
            <person name="Riley R."/>
            <person name="Ohm R."/>
            <person name="Sun H."/>
            <person name="Tunlid A."/>
            <person name="Henrissat B."/>
            <person name="Grigoriev I.V."/>
            <person name="Hibbett D.S."/>
            <person name="Martin F."/>
        </authorList>
    </citation>
    <scope>NUCLEOTIDE SEQUENCE [LARGE SCALE GENOMIC DNA]</scope>
    <source>
        <strain evidence="5">Zn</strain>
    </source>
</reference>
<evidence type="ECO:0000256" key="2">
    <source>
        <dbReference type="ARBA" id="ARBA00023002"/>
    </source>
</evidence>
<evidence type="ECO:0000256" key="1">
    <source>
        <dbReference type="ARBA" id="ARBA00008072"/>
    </source>
</evidence>
<dbReference type="GO" id="GO:0016651">
    <property type="term" value="F:oxidoreductase activity, acting on NAD(P)H"/>
    <property type="evidence" value="ECO:0007669"/>
    <property type="project" value="InterPro"/>
</dbReference>
<keyword evidence="2" id="KW-0560">Oxidoreductase</keyword>
<evidence type="ECO:0000313" key="5">
    <source>
        <dbReference type="Proteomes" id="UP000054321"/>
    </source>
</evidence>
<dbReference type="CDD" id="cd08249">
    <property type="entry name" value="enoyl_reductase_like"/>
    <property type="match status" value="1"/>
</dbReference>
<dbReference type="InterPro" id="IPR036291">
    <property type="entry name" value="NAD(P)-bd_dom_sf"/>
</dbReference>
<dbReference type="Proteomes" id="UP000054321">
    <property type="component" value="Unassembled WGS sequence"/>
</dbReference>
<dbReference type="OrthoDB" id="10257049at2759"/>
<evidence type="ECO:0000313" key="4">
    <source>
        <dbReference type="EMBL" id="KIM99176.1"/>
    </source>
</evidence>
<name>A0A0C3HA10_OIDMZ</name>
<protein>
    <recommendedName>
        <fullName evidence="3">Enoyl reductase (ER) domain-containing protein</fullName>
    </recommendedName>
</protein>
<reference evidence="4 5" key="1">
    <citation type="submission" date="2014-04" db="EMBL/GenBank/DDBJ databases">
        <authorList>
            <consortium name="DOE Joint Genome Institute"/>
            <person name="Kuo A."/>
            <person name="Martino E."/>
            <person name="Perotto S."/>
            <person name="Kohler A."/>
            <person name="Nagy L.G."/>
            <person name="Floudas D."/>
            <person name="Copeland A."/>
            <person name="Barry K.W."/>
            <person name="Cichocki N."/>
            <person name="Veneault-Fourrey C."/>
            <person name="LaButti K."/>
            <person name="Lindquist E.A."/>
            <person name="Lipzen A."/>
            <person name="Lundell T."/>
            <person name="Morin E."/>
            <person name="Murat C."/>
            <person name="Sun H."/>
            <person name="Tunlid A."/>
            <person name="Henrissat B."/>
            <person name="Grigoriev I.V."/>
            <person name="Hibbett D.S."/>
            <person name="Martin F."/>
            <person name="Nordberg H.P."/>
            <person name="Cantor M.N."/>
            <person name="Hua S.X."/>
        </authorList>
    </citation>
    <scope>NUCLEOTIDE SEQUENCE [LARGE SCALE GENOMIC DNA]</scope>
    <source>
        <strain evidence="4 5">Zn</strain>
    </source>
</reference>
<dbReference type="STRING" id="913774.A0A0C3HA10"/>
<feature type="domain" description="Enoyl reductase (ER)" evidence="3">
    <location>
        <begin position="12"/>
        <end position="334"/>
    </location>
</feature>
<accession>A0A0C3HA10</accession>
<dbReference type="InterPro" id="IPR013149">
    <property type="entry name" value="ADH-like_C"/>
</dbReference>
<dbReference type="EMBL" id="KN832879">
    <property type="protein sequence ID" value="KIM99176.1"/>
    <property type="molecule type" value="Genomic_DNA"/>
</dbReference>
<dbReference type="SMART" id="SM00829">
    <property type="entry name" value="PKS_ER"/>
    <property type="match status" value="1"/>
</dbReference>
<dbReference type="HOGENOM" id="CLU_026673_16_5_1"/>
<dbReference type="FunCoup" id="A0A0C3HA10">
    <property type="interactions" value="172"/>
</dbReference>
<dbReference type="PANTHER" id="PTHR45348">
    <property type="entry name" value="HYPOTHETICAL OXIDOREDUCTASE (EUROFUNG)"/>
    <property type="match status" value="1"/>
</dbReference>
<dbReference type="Pfam" id="PF00107">
    <property type="entry name" value="ADH_zinc_N"/>
    <property type="match status" value="1"/>
</dbReference>
<dbReference type="InterPro" id="IPR011032">
    <property type="entry name" value="GroES-like_sf"/>
</dbReference>
<dbReference type="SUPFAM" id="SSF51735">
    <property type="entry name" value="NAD(P)-binding Rossmann-fold domains"/>
    <property type="match status" value="1"/>
</dbReference>